<gene>
    <name evidence="2" type="ORF">Baya_15271</name>
</gene>
<protein>
    <submittedName>
        <fullName evidence="2">Uncharacterized protein</fullName>
    </submittedName>
</protein>
<feature type="compositionally biased region" description="Polar residues" evidence="1">
    <location>
        <begin position="53"/>
        <end position="71"/>
    </location>
</feature>
<dbReference type="AlphaFoldDB" id="A0A556VXN0"/>
<evidence type="ECO:0000313" key="3">
    <source>
        <dbReference type="Proteomes" id="UP000319801"/>
    </source>
</evidence>
<dbReference type="EMBL" id="VCAZ01000540">
    <property type="protein sequence ID" value="TVK72987.1"/>
    <property type="molecule type" value="Genomic_DNA"/>
</dbReference>
<name>A0A556VXN0_BAGYA</name>
<sequence length="91" mass="10422">MFVWSEEGYCAPGRMVASDMRLGKAIYAQLDYFTFKFTRHLSDREMKLHPDVSPSSRAATEASRPNHSHCNSHNALMIKTFAARRQTVRAM</sequence>
<accession>A0A556VXN0</accession>
<evidence type="ECO:0000313" key="2">
    <source>
        <dbReference type="EMBL" id="TVK72987.1"/>
    </source>
</evidence>
<evidence type="ECO:0000256" key="1">
    <source>
        <dbReference type="SAM" id="MobiDB-lite"/>
    </source>
</evidence>
<proteinExistence type="predicted"/>
<keyword evidence="3" id="KW-1185">Reference proteome</keyword>
<feature type="region of interest" description="Disordered" evidence="1">
    <location>
        <begin position="48"/>
        <end position="71"/>
    </location>
</feature>
<comment type="caution">
    <text evidence="2">The sequence shown here is derived from an EMBL/GenBank/DDBJ whole genome shotgun (WGS) entry which is preliminary data.</text>
</comment>
<reference evidence="2 3" key="1">
    <citation type="journal article" date="2019" name="Genome Biol. Evol.">
        <title>Whole-Genome Sequencing of the Giant Devil Catfish, Bagarius yarrelli.</title>
        <authorList>
            <person name="Jiang W."/>
            <person name="Lv Y."/>
            <person name="Cheng L."/>
            <person name="Yang K."/>
            <person name="Chao B."/>
            <person name="Wang X."/>
            <person name="Li Y."/>
            <person name="Pan X."/>
            <person name="You X."/>
            <person name="Zhang Y."/>
            <person name="Yang J."/>
            <person name="Li J."/>
            <person name="Zhang X."/>
            <person name="Liu S."/>
            <person name="Sun C."/>
            <person name="Yang J."/>
            <person name="Shi Q."/>
        </authorList>
    </citation>
    <scope>NUCLEOTIDE SEQUENCE [LARGE SCALE GENOMIC DNA]</scope>
    <source>
        <strain evidence="2">JWS20170419001</strain>
        <tissue evidence="2">Muscle</tissue>
    </source>
</reference>
<organism evidence="2 3">
    <name type="scientific">Bagarius yarrelli</name>
    <name type="common">Goonch</name>
    <name type="synonym">Bagrus yarrelli</name>
    <dbReference type="NCBI Taxonomy" id="175774"/>
    <lineage>
        <taxon>Eukaryota</taxon>
        <taxon>Metazoa</taxon>
        <taxon>Chordata</taxon>
        <taxon>Craniata</taxon>
        <taxon>Vertebrata</taxon>
        <taxon>Euteleostomi</taxon>
        <taxon>Actinopterygii</taxon>
        <taxon>Neopterygii</taxon>
        <taxon>Teleostei</taxon>
        <taxon>Ostariophysi</taxon>
        <taxon>Siluriformes</taxon>
        <taxon>Sisoridae</taxon>
        <taxon>Sisorinae</taxon>
        <taxon>Bagarius</taxon>
    </lineage>
</organism>
<dbReference type="Proteomes" id="UP000319801">
    <property type="component" value="Unassembled WGS sequence"/>
</dbReference>